<evidence type="ECO:0000259" key="10">
    <source>
        <dbReference type="Pfam" id="PF13231"/>
    </source>
</evidence>
<dbReference type="Proteomes" id="UP001164459">
    <property type="component" value="Chromosome"/>
</dbReference>
<feature type="domain" description="Glycosyltransferase RgtA/B/C/D-like" evidence="10">
    <location>
        <begin position="64"/>
        <end position="222"/>
    </location>
</feature>
<evidence type="ECO:0000256" key="8">
    <source>
        <dbReference type="SAM" id="MobiDB-lite"/>
    </source>
</evidence>
<keyword evidence="5 9" id="KW-0812">Transmembrane</keyword>
<dbReference type="Pfam" id="PF13231">
    <property type="entry name" value="PMT_2"/>
    <property type="match status" value="1"/>
</dbReference>
<evidence type="ECO:0000313" key="11">
    <source>
        <dbReference type="EMBL" id="WAS92388.1"/>
    </source>
</evidence>
<accession>A0ABY7GZN1</accession>
<feature type="transmembrane region" description="Helical" evidence="9">
    <location>
        <begin position="7"/>
        <end position="25"/>
    </location>
</feature>
<evidence type="ECO:0000256" key="3">
    <source>
        <dbReference type="ARBA" id="ARBA00022676"/>
    </source>
</evidence>
<gene>
    <name evidence="11" type="ORF">O0S08_39925</name>
</gene>
<evidence type="ECO:0000256" key="1">
    <source>
        <dbReference type="ARBA" id="ARBA00004651"/>
    </source>
</evidence>
<feature type="transmembrane region" description="Helical" evidence="9">
    <location>
        <begin position="392"/>
        <end position="410"/>
    </location>
</feature>
<feature type="transmembrane region" description="Helical" evidence="9">
    <location>
        <begin position="133"/>
        <end position="153"/>
    </location>
</feature>
<dbReference type="EC" id="2.4.-.-" evidence="11"/>
<feature type="transmembrane region" description="Helical" evidence="9">
    <location>
        <begin position="265"/>
        <end position="286"/>
    </location>
</feature>
<feature type="transmembrane region" description="Helical" evidence="9">
    <location>
        <begin position="209"/>
        <end position="228"/>
    </location>
</feature>
<evidence type="ECO:0000313" key="12">
    <source>
        <dbReference type="Proteomes" id="UP001164459"/>
    </source>
</evidence>
<evidence type="ECO:0000256" key="4">
    <source>
        <dbReference type="ARBA" id="ARBA00022679"/>
    </source>
</evidence>
<feature type="transmembrane region" description="Helical" evidence="9">
    <location>
        <begin position="416"/>
        <end position="435"/>
    </location>
</feature>
<feature type="region of interest" description="Disordered" evidence="8">
    <location>
        <begin position="293"/>
        <end position="318"/>
    </location>
</feature>
<dbReference type="GO" id="GO:0016757">
    <property type="term" value="F:glycosyltransferase activity"/>
    <property type="evidence" value="ECO:0007669"/>
    <property type="project" value="UniProtKB-KW"/>
</dbReference>
<dbReference type="EMBL" id="CP114040">
    <property type="protein sequence ID" value="WAS92388.1"/>
    <property type="molecule type" value="Genomic_DNA"/>
</dbReference>
<dbReference type="RefSeq" id="WP_269034737.1">
    <property type="nucleotide sequence ID" value="NZ_CP114040.1"/>
</dbReference>
<dbReference type="PANTHER" id="PTHR33908:SF11">
    <property type="entry name" value="MEMBRANE PROTEIN"/>
    <property type="match status" value="1"/>
</dbReference>
<proteinExistence type="predicted"/>
<protein>
    <submittedName>
        <fullName evidence="11">Glycosyltransferase family 39 protein</fullName>
        <ecNumber evidence="11">2.4.-.-</ecNumber>
    </submittedName>
</protein>
<feature type="compositionally biased region" description="Low complexity" evidence="8">
    <location>
        <begin position="373"/>
        <end position="385"/>
    </location>
</feature>
<dbReference type="PROSITE" id="PS51257">
    <property type="entry name" value="PROKAR_LIPOPROTEIN"/>
    <property type="match status" value="1"/>
</dbReference>
<keyword evidence="7 9" id="KW-0472">Membrane</keyword>
<keyword evidence="12" id="KW-1185">Reference proteome</keyword>
<reference evidence="11" key="1">
    <citation type="submission" date="2022-11" db="EMBL/GenBank/DDBJ databases">
        <title>Minimal conservation of predation-associated metabolite biosynthetic gene clusters underscores biosynthetic potential of Myxococcota including descriptions for ten novel species: Archangium lansinium sp. nov., Myxococcus landrumus sp. nov., Nannocystis bai.</title>
        <authorList>
            <person name="Ahearne A."/>
            <person name="Stevens C."/>
            <person name="Dowd S."/>
        </authorList>
    </citation>
    <scope>NUCLEOTIDE SEQUENCE</scope>
    <source>
        <strain evidence="11">Fl3</strain>
    </source>
</reference>
<keyword evidence="4 11" id="KW-0808">Transferase</keyword>
<evidence type="ECO:0000256" key="9">
    <source>
        <dbReference type="SAM" id="Phobius"/>
    </source>
</evidence>
<dbReference type="PANTHER" id="PTHR33908">
    <property type="entry name" value="MANNOSYLTRANSFERASE YKCB-RELATED"/>
    <property type="match status" value="1"/>
</dbReference>
<feature type="compositionally biased region" description="Low complexity" evidence="8">
    <location>
        <begin position="300"/>
        <end position="310"/>
    </location>
</feature>
<keyword evidence="3 11" id="KW-0328">Glycosyltransferase</keyword>
<organism evidence="11 12">
    <name type="scientific">Nannocystis punicea</name>
    <dbReference type="NCBI Taxonomy" id="2995304"/>
    <lineage>
        <taxon>Bacteria</taxon>
        <taxon>Pseudomonadati</taxon>
        <taxon>Myxococcota</taxon>
        <taxon>Polyangia</taxon>
        <taxon>Nannocystales</taxon>
        <taxon>Nannocystaceae</taxon>
        <taxon>Nannocystis</taxon>
    </lineage>
</organism>
<name>A0ABY7GZN1_9BACT</name>
<feature type="transmembrane region" description="Helical" evidence="9">
    <location>
        <begin position="168"/>
        <end position="197"/>
    </location>
</feature>
<feature type="region of interest" description="Disordered" evidence="8">
    <location>
        <begin position="347"/>
        <end position="385"/>
    </location>
</feature>
<evidence type="ECO:0000256" key="5">
    <source>
        <dbReference type="ARBA" id="ARBA00022692"/>
    </source>
</evidence>
<keyword evidence="6 9" id="KW-1133">Transmembrane helix</keyword>
<evidence type="ECO:0000256" key="6">
    <source>
        <dbReference type="ARBA" id="ARBA00022989"/>
    </source>
</evidence>
<feature type="transmembrane region" description="Helical" evidence="9">
    <location>
        <begin position="447"/>
        <end position="464"/>
    </location>
</feature>
<evidence type="ECO:0000256" key="7">
    <source>
        <dbReference type="ARBA" id="ARBA00023136"/>
    </source>
</evidence>
<feature type="compositionally biased region" description="Basic and acidic residues" evidence="8">
    <location>
        <begin position="354"/>
        <end position="364"/>
    </location>
</feature>
<evidence type="ECO:0000256" key="2">
    <source>
        <dbReference type="ARBA" id="ARBA00022475"/>
    </source>
</evidence>
<dbReference type="InterPro" id="IPR038731">
    <property type="entry name" value="RgtA/B/C-like"/>
</dbReference>
<keyword evidence="2" id="KW-1003">Cell membrane</keyword>
<comment type="subcellular location">
    <subcellularLocation>
        <location evidence="1">Cell membrane</location>
        <topology evidence="1">Multi-pass membrane protein</topology>
    </subcellularLocation>
</comment>
<dbReference type="InterPro" id="IPR050297">
    <property type="entry name" value="LipidA_mod_glycosyltrf_83"/>
</dbReference>
<sequence>MLARRDIGAALAIAAIAGLSCLIRLPGFTEGGFASHDVGGILYEAMLLRAGGLPYVDAIELKAPGTFYLATVLAGPEGRDIAAFQIAANLVAVASLVVFAALAWRLWGARAAVVAAALYALHDAHLDSMDANYVTWAQLPAVAAGLCAAWAATWREGHALRSRSLRTWLLSGVMCGLAALCKQPSGVVLVPVLLWALCPPGRRDVRAGLAVLAGFLLAHLPVALHYLARGQLGALLGGYVWNPWGFEYIARNTTATAPTRAAWELVAAAVHFLALPLALAAFALAARPRGHAPKDISHVPAASPSAPAAPAREHASKDISHVPEASHAVAAGEPASKAVLPVPAASPAAPAASAREHGPADSAHDFGAPPPASAAGPSGHAPKASPHVPGTMRFLLAWMAAAVAAAATGLRFYKGYWLGVLPPLCLLAAAPWGATSPALWRRGRVRFLVAPLVLALTVRAAWALRLTRDDRARPHDEGARTIGRWIGERTGPDDKIWVWGWHLWGVHAYSGRLSASRVYKTLGLLTTTPDDTWRTPAGAPQVLTEGPWAQQLLSDLAADPPAFVAIGGTAPKHEFPALRRFLVEHYVRDHGLRVGKVEIWRRADR</sequence>